<sequence>MLSGRFLVPGNGGTISGWADGGSHSSFAVGVLEIVLFGLKHNMLLRGRELRLRGPNSSLAGLSDLGGIESILFLPIDRWEGRRESRDSLRRPKAGGGKGARPAYFPPHHSRSEWSPSPRFAQGGIDVRHWLMAVTRKPFGLNLSKPPSTACKAGAQDRLRQAQGERGRENRIGDHPHHSVRLVLNLSSLPKNWAASQPR</sequence>
<dbReference type="Proteomes" id="UP000007150">
    <property type="component" value="Chromosome 2"/>
</dbReference>
<evidence type="ECO:0000256" key="1">
    <source>
        <dbReference type="SAM" id="MobiDB-lite"/>
    </source>
</evidence>
<reference evidence="2 3" key="1">
    <citation type="submission" date="2011-05" db="EMBL/GenBank/DDBJ databases">
        <title>Complete sequence of chromosome 2 of Sphingobium chlorophenolicum L-1.</title>
        <authorList>
            <consortium name="US DOE Joint Genome Institute"/>
            <person name="Lucas S."/>
            <person name="Han J."/>
            <person name="Lapidus A."/>
            <person name="Cheng J.-F."/>
            <person name="Goodwin L."/>
            <person name="Pitluck S."/>
            <person name="Peters L."/>
            <person name="Daligault H."/>
            <person name="Han C."/>
            <person name="Tapia R."/>
            <person name="Land M."/>
            <person name="Hauser L."/>
            <person name="Kyrpides N."/>
            <person name="Ivanova N."/>
            <person name="Pagani I."/>
            <person name="Turner P."/>
            <person name="Copley S."/>
            <person name="Woyke T."/>
        </authorList>
    </citation>
    <scope>NUCLEOTIDE SEQUENCE [LARGE SCALE GENOMIC DNA]</scope>
    <source>
        <strain evidence="2 3">L-1</strain>
    </source>
</reference>
<accession>F6F2Z8</accession>
<dbReference type="HOGENOM" id="CLU_1371455_0_0_5"/>
<evidence type="ECO:0000313" key="3">
    <source>
        <dbReference type="Proteomes" id="UP000007150"/>
    </source>
</evidence>
<organism evidence="2 3">
    <name type="scientific">Sphingobium chlorophenolicum L-1</name>
    <dbReference type="NCBI Taxonomy" id="690566"/>
    <lineage>
        <taxon>Bacteria</taxon>
        <taxon>Pseudomonadati</taxon>
        <taxon>Pseudomonadota</taxon>
        <taxon>Alphaproteobacteria</taxon>
        <taxon>Sphingomonadales</taxon>
        <taxon>Sphingomonadaceae</taxon>
        <taxon>Sphingobium</taxon>
    </lineage>
</organism>
<dbReference type="KEGG" id="sch:Sphch_3196"/>
<gene>
    <name evidence="2" type="ORF">Sphch_3196</name>
</gene>
<dbReference type="STRING" id="690566.Sphch_3196"/>
<proteinExistence type="predicted"/>
<keyword evidence="3" id="KW-1185">Reference proteome</keyword>
<dbReference type="AlphaFoldDB" id="F6F2Z8"/>
<dbReference type="EMBL" id="CP002799">
    <property type="protein sequence ID" value="AEG50810.1"/>
    <property type="molecule type" value="Genomic_DNA"/>
</dbReference>
<protein>
    <submittedName>
        <fullName evidence="2">Uncharacterized protein</fullName>
    </submittedName>
</protein>
<name>F6F2Z8_SPHCR</name>
<feature type="region of interest" description="Disordered" evidence="1">
    <location>
        <begin position="84"/>
        <end position="118"/>
    </location>
</feature>
<evidence type="ECO:0000313" key="2">
    <source>
        <dbReference type="EMBL" id="AEG50810.1"/>
    </source>
</evidence>